<evidence type="ECO:0000313" key="3">
    <source>
        <dbReference type="Proteomes" id="UP000027142"/>
    </source>
</evidence>
<dbReference type="InterPro" id="IPR000182">
    <property type="entry name" value="GNAT_dom"/>
</dbReference>
<keyword evidence="2" id="KW-0012">Acyltransferase</keyword>
<feature type="domain" description="N-acetyltransferase" evidence="1">
    <location>
        <begin position="8"/>
        <end position="153"/>
    </location>
</feature>
<reference evidence="2 3" key="1">
    <citation type="journal article" date="2014" name="Gene">
        <title>A comparative genomic analysis of the alkalitolerant soil bacterium Bacillus lehensis G1.</title>
        <authorList>
            <person name="Noor Y.M."/>
            <person name="Samsulrizal N.H."/>
            <person name="Jema'on N.A."/>
            <person name="Low K.O."/>
            <person name="Ramli A.N."/>
            <person name="Alias N.I."/>
            <person name="Damis S.I."/>
            <person name="Fuzi S.F."/>
            <person name="Isa M.N."/>
            <person name="Murad A.M."/>
            <person name="Raih M.F."/>
            <person name="Bakar F.D."/>
            <person name="Najimudin N."/>
            <person name="Mahadi N.M."/>
            <person name="Illias R.M."/>
        </authorList>
    </citation>
    <scope>NUCLEOTIDE SEQUENCE [LARGE SCALE GENOMIC DNA]</scope>
    <source>
        <strain evidence="2 3">G1</strain>
    </source>
</reference>
<evidence type="ECO:0000259" key="1">
    <source>
        <dbReference type="PROSITE" id="PS51186"/>
    </source>
</evidence>
<dbReference type="CDD" id="cd04301">
    <property type="entry name" value="NAT_SF"/>
    <property type="match status" value="1"/>
</dbReference>
<dbReference type="KEGG" id="ble:BleG1_3199"/>
<dbReference type="Gene3D" id="3.40.630.30">
    <property type="match status" value="1"/>
</dbReference>
<dbReference type="AlphaFoldDB" id="A0A060M5B1"/>
<dbReference type="HOGENOM" id="CLU_081766_0_1_9"/>
<gene>
    <name evidence="2" type="ORF">BleG1_3199</name>
</gene>
<dbReference type="RefSeq" id="WP_038483025.1">
    <property type="nucleotide sequence ID" value="NZ_CP003923.1"/>
</dbReference>
<organism evidence="2 3">
    <name type="scientific">Shouchella lehensis G1</name>
    <dbReference type="NCBI Taxonomy" id="1246626"/>
    <lineage>
        <taxon>Bacteria</taxon>
        <taxon>Bacillati</taxon>
        <taxon>Bacillota</taxon>
        <taxon>Bacilli</taxon>
        <taxon>Bacillales</taxon>
        <taxon>Bacillaceae</taxon>
        <taxon>Shouchella</taxon>
    </lineage>
</organism>
<accession>A0A060M5B1</accession>
<proteinExistence type="predicted"/>
<keyword evidence="3" id="KW-1185">Reference proteome</keyword>
<dbReference type="InterPro" id="IPR016181">
    <property type="entry name" value="Acyl_CoA_acyltransferase"/>
</dbReference>
<dbReference type="PATRIC" id="fig|1246626.3.peg.3181"/>
<dbReference type="OrthoDB" id="9804948at2"/>
<dbReference type="Pfam" id="PF13527">
    <property type="entry name" value="Acetyltransf_9"/>
    <property type="match status" value="1"/>
</dbReference>
<dbReference type="GO" id="GO:0016747">
    <property type="term" value="F:acyltransferase activity, transferring groups other than amino-acyl groups"/>
    <property type="evidence" value="ECO:0007669"/>
    <property type="project" value="InterPro"/>
</dbReference>
<name>A0A060M5B1_9BACI</name>
<dbReference type="EMBL" id="CP003923">
    <property type="protein sequence ID" value="AIC95753.1"/>
    <property type="molecule type" value="Genomic_DNA"/>
</dbReference>
<sequence>MKNVNFITDYREDEKRRNSFNQLAQTTFQIDFSKWFNKGYWNDKYVPYSFMNNNGEIIANASIYKMNIVIDNRSYNAIQIGTVMTANRYRQKGLSKVLMNKIIDTLKDECDFFYLFANESVLDFYPKFGFSRVDESEYRLTTNRSLRERTKNNVRKLSVDSDIQLLEAMAKNRYQNKSKISVLHNDELLMFYFLVVFPESIYYIAELEAVVIMEHEEDTLHIFDIISCKAQDIYTVLGNVLKEETEQVVFHFDPGNVEGLQVKKIPSDDDALFYLSNATIFDGHFKFPLTSHC</sequence>
<dbReference type="PROSITE" id="PS51186">
    <property type="entry name" value="GNAT"/>
    <property type="match status" value="1"/>
</dbReference>
<keyword evidence="2" id="KW-0808">Transferase</keyword>
<protein>
    <submittedName>
        <fullName evidence="2">Acyltransferase</fullName>
    </submittedName>
</protein>
<evidence type="ECO:0000313" key="2">
    <source>
        <dbReference type="EMBL" id="AIC95753.1"/>
    </source>
</evidence>
<dbReference type="SUPFAM" id="SSF55729">
    <property type="entry name" value="Acyl-CoA N-acyltransferases (Nat)"/>
    <property type="match status" value="1"/>
</dbReference>
<dbReference type="eggNOG" id="COG0456">
    <property type="taxonomic scope" value="Bacteria"/>
</dbReference>
<dbReference type="Proteomes" id="UP000027142">
    <property type="component" value="Chromosome"/>
</dbReference>